<proteinExistence type="inferred from homology"/>
<feature type="transmembrane region" description="Helical" evidence="12">
    <location>
        <begin position="41"/>
        <end position="59"/>
    </location>
</feature>
<dbReference type="GO" id="GO:0005886">
    <property type="term" value="C:plasma membrane"/>
    <property type="evidence" value="ECO:0007669"/>
    <property type="project" value="TreeGrafter"/>
</dbReference>
<evidence type="ECO:0000256" key="8">
    <source>
        <dbReference type="ARBA" id="ARBA00023136"/>
    </source>
</evidence>
<evidence type="ECO:0000313" key="14">
    <source>
        <dbReference type="Proteomes" id="UP000736164"/>
    </source>
</evidence>
<evidence type="ECO:0000256" key="5">
    <source>
        <dbReference type="ARBA" id="ARBA00022989"/>
    </source>
</evidence>
<dbReference type="PANTHER" id="PTHR11690:SF252">
    <property type="entry name" value="ACID-SENSING ION CHANNEL 1C"/>
    <property type="match status" value="1"/>
</dbReference>
<dbReference type="PRINTS" id="PR01078">
    <property type="entry name" value="AMINACHANNEL"/>
</dbReference>
<evidence type="ECO:0000256" key="2">
    <source>
        <dbReference type="ARBA" id="ARBA00022448"/>
    </source>
</evidence>
<keyword evidence="14" id="KW-1185">Reference proteome</keyword>
<dbReference type="EMBL" id="JAAWVO010037630">
    <property type="protein sequence ID" value="MBN3318010.1"/>
    <property type="molecule type" value="Genomic_DNA"/>
</dbReference>
<dbReference type="Proteomes" id="UP000736164">
    <property type="component" value="Unassembled WGS sequence"/>
</dbReference>
<dbReference type="FunFam" id="1.10.287.820:FF:000001">
    <property type="entry name" value="acid-sensing ion channel 1 isoform X2"/>
    <property type="match status" value="1"/>
</dbReference>
<dbReference type="PROSITE" id="PS01206">
    <property type="entry name" value="ASC"/>
    <property type="match status" value="1"/>
</dbReference>
<dbReference type="Pfam" id="PF00858">
    <property type="entry name" value="ASC"/>
    <property type="match status" value="2"/>
</dbReference>
<sequence>MGSASEEEQSKPSDITLFAGSCTLHGISHIFLPGRITIRQLLWASAFLMSLSIFLYQVVDRVILYMNYPHVTTLDEMDSPLMIFPAITLCNYNSFRKSKIRFNDLFWMAGLLGVQEADFSDYLQALGLPNNSKTSPSKTFNMLEFVQRASHSMEEMLLDCKYRGKDCGPENFTIGPAMDWQLIPGRKIILLSILTSTLCLWDRLRLTASVTRIELKHVRTVKEITVSFVKNTKLHGLKYVFARDSSKPRRLLWLLAFFACVGLLSTWSWNRIYYLLSYPAVTKIHMLWAQNLSFPAVTLCNHNLFRMSSLTKMDLYYSGYWLDLLHYNHSVNEKSLQVLREDRKKMVLNLVDFSQYAPPPHFQVNTTEMISRLGHQIEDMLLECKFQGENCTFKNFTPIYTRYGKCYTFNSGLDGNPLLTTLKGGTGNGLEIMLDIQQDEYLPVWGETDETSYEAGVKVQIHTQSEPPFIHELGFGVAPGFQTFVSTQEQRLMYLPPPWGDCRSSAMDSEFFSSYSITACRIDCETRYLLENCNCRMVHMPGNSVVCTPEQYKDCADPALDFLVEKDNDYCVCQTPCNMTRYGKELSMVKIPSKASAKYLAKKFNKSEQYIAENILVLDIFFEALNYETIEQKKAYEVAGLLDSHTALLHFSFFFLSEYINTVMNSLMGEICLPKKLWILNYILITFSPKDFKPFQTGGDPLHPLLKCSIHLGDIGGQMGLFIGASVLTILEIFDYLYEVFKDKVLGYVKRKKRPRRCQSDNLIHSCSIFFHIYNGGLHCASSTCDTLRSHSDSLGFTPNMLPRHPTLGNFEEFAC</sequence>
<evidence type="ECO:0000256" key="11">
    <source>
        <dbReference type="RuleBase" id="RU000679"/>
    </source>
</evidence>
<comment type="similarity">
    <text evidence="11">Belongs to the amiloride-sensitive sodium channel (TC 1.A.6) family.</text>
</comment>
<reference evidence="13" key="1">
    <citation type="journal article" date="2021" name="Cell">
        <title>Tracing the genetic footprints of vertebrate landing in non-teleost ray-finned fishes.</title>
        <authorList>
            <person name="Bi X."/>
            <person name="Wang K."/>
            <person name="Yang L."/>
            <person name="Pan H."/>
            <person name="Jiang H."/>
            <person name="Wei Q."/>
            <person name="Fang M."/>
            <person name="Yu H."/>
            <person name="Zhu C."/>
            <person name="Cai Y."/>
            <person name="He Y."/>
            <person name="Gan X."/>
            <person name="Zeng H."/>
            <person name="Yu D."/>
            <person name="Zhu Y."/>
            <person name="Jiang H."/>
            <person name="Qiu Q."/>
            <person name="Yang H."/>
            <person name="Zhang Y.E."/>
            <person name="Wang W."/>
            <person name="Zhu M."/>
            <person name="He S."/>
            <person name="Zhang G."/>
        </authorList>
    </citation>
    <scope>NUCLEOTIDE SEQUENCE</scope>
    <source>
        <strain evidence="13">Allg_001</strain>
    </source>
</reference>
<keyword evidence="8 12" id="KW-0472">Membrane</keyword>
<keyword evidence="10 11" id="KW-0407">Ion channel</keyword>
<evidence type="ECO:0000256" key="1">
    <source>
        <dbReference type="ARBA" id="ARBA00004141"/>
    </source>
</evidence>
<dbReference type="Gene3D" id="2.60.470.10">
    <property type="entry name" value="Acid-sensing ion channels like domains"/>
    <property type="match status" value="1"/>
</dbReference>
<dbReference type="AlphaFoldDB" id="A0A8J7NTG4"/>
<gene>
    <name evidence="13" type="primary">Asic1c</name>
    <name evidence="13" type="ORF">GTO95_0000977</name>
</gene>
<dbReference type="InterPro" id="IPR020903">
    <property type="entry name" value="ENaC_CS"/>
</dbReference>
<dbReference type="PANTHER" id="PTHR11690">
    <property type="entry name" value="AMILORIDE-SENSITIVE SODIUM CHANNEL-RELATED"/>
    <property type="match status" value="1"/>
</dbReference>
<dbReference type="GO" id="GO:0160128">
    <property type="term" value="F:pH-gated monoatomic ion channel activity"/>
    <property type="evidence" value="ECO:0007669"/>
    <property type="project" value="TreeGrafter"/>
</dbReference>
<dbReference type="InterPro" id="IPR001873">
    <property type="entry name" value="ENaC"/>
</dbReference>
<comment type="caution">
    <text evidence="13">The sequence shown here is derived from an EMBL/GenBank/DDBJ whole genome shotgun (WGS) entry which is preliminary data.</text>
</comment>
<keyword evidence="7 11" id="KW-0406">Ion transport</keyword>
<dbReference type="Gene3D" id="1.10.287.820">
    <property type="entry name" value="Acid-sensing ion channel domain"/>
    <property type="match status" value="1"/>
</dbReference>
<evidence type="ECO:0000256" key="3">
    <source>
        <dbReference type="ARBA" id="ARBA00022461"/>
    </source>
</evidence>
<accession>A0A8J7NTG4</accession>
<comment type="subcellular location">
    <subcellularLocation>
        <location evidence="1">Membrane</location>
        <topology evidence="1">Multi-pass membrane protein</topology>
    </subcellularLocation>
</comment>
<dbReference type="Gene3D" id="1.10.287.770">
    <property type="entry name" value="YojJ-like"/>
    <property type="match status" value="2"/>
</dbReference>
<dbReference type="Gene3D" id="1.10.3590.10">
    <property type="entry name" value="acid-sensing ion channel 1 domain"/>
    <property type="match status" value="3"/>
</dbReference>
<evidence type="ECO:0000256" key="6">
    <source>
        <dbReference type="ARBA" id="ARBA00023053"/>
    </source>
</evidence>
<name>A0A8J7NTG4_ATRSP</name>
<feature type="non-terminal residue" evidence="13">
    <location>
        <position position="816"/>
    </location>
</feature>
<keyword evidence="4 11" id="KW-0812">Transmembrane</keyword>
<keyword evidence="6" id="KW-0915">Sodium</keyword>
<keyword evidence="5 12" id="KW-1133">Transmembrane helix</keyword>
<feature type="transmembrane region" description="Helical" evidence="12">
    <location>
        <begin position="79"/>
        <end position="95"/>
    </location>
</feature>
<organism evidence="13 14">
    <name type="scientific">Atractosteus spatula</name>
    <name type="common">Alligator gar</name>
    <name type="synonym">Lepisosteus spatula</name>
    <dbReference type="NCBI Taxonomy" id="7917"/>
    <lineage>
        <taxon>Eukaryota</taxon>
        <taxon>Metazoa</taxon>
        <taxon>Chordata</taxon>
        <taxon>Craniata</taxon>
        <taxon>Vertebrata</taxon>
        <taxon>Euteleostomi</taxon>
        <taxon>Actinopterygii</taxon>
        <taxon>Neopterygii</taxon>
        <taxon>Holostei</taxon>
        <taxon>Semionotiformes</taxon>
        <taxon>Lepisosteidae</taxon>
        <taxon>Atractosteus</taxon>
    </lineage>
</organism>
<evidence type="ECO:0000256" key="12">
    <source>
        <dbReference type="SAM" id="Phobius"/>
    </source>
</evidence>
<evidence type="ECO:0000256" key="10">
    <source>
        <dbReference type="ARBA" id="ARBA00023303"/>
    </source>
</evidence>
<keyword evidence="9 11" id="KW-0739">Sodium transport</keyword>
<protein>
    <submittedName>
        <fullName evidence="13">ASI1C protein</fullName>
    </submittedName>
</protein>
<feature type="non-terminal residue" evidence="13">
    <location>
        <position position="1"/>
    </location>
</feature>
<dbReference type="FunFam" id="1.10.3590.10:FF:000002">
    <property type="entry name" value="acid-sensing ion channel 1 isoform X2"/>
    <property type="match status" value="1"/>
</dbReference>
<keyword evidence="3 11" id="KW-0894">Sodium channel</keyword>
<feature type="transmembrane region" description="Helical" evidence="12">
    <location>
        <begin position="15"/>
        <end position="34"/>
    </location>
</feature>
<feature type="transmembrane region" description="Helical" evidence="12">
    <location>
        <begin position="251"/>
        <end position="269"/>
    </location>
</feature>
<evidence type="ECO:0000256" key="4">
    <source>
        <dbReference type="ARBA" id="ARBA00022692"/>
    </source>
</evidence>
<evidence type="ECO:0000313" key="13">
    <source>
        <dbReference type="EMBL" id="MBN3318010.1"/>
    </source>
</evidence>
<evidence type="ECO:0000256" key="7">
    <source>
        <dbReference type="ARBA" id="ARBA00023065"/>
    </source>
</evidence>
<dbReference type="GO" id="GO:0015280">
    <property type="term" value="F:ligand-gated sodium channel activity"/>
    <property type="evidence" value="ECO:0007669"/>
    <property type="project" value="TreeGrafter"/>
</dbReference>
<keyword evidence="2 11" id="KW-0813">Transport</keyword>
<evidence type="ECO:0000256" key="9">
    <source>
        <dbReference type="ARBA" id="ARBA00023201"/>
    </source>
</evidence>